<dbReference type="EMBL" id="JBICBT010000977">
    <property type="protein sequence ID" value="KAL3089695.1"/>
    <property type="molecule type" value="Genomic_DNA"/>
</dbReference>
<feature type="transmembrane region" description="Helical" evidence="1">
    <location>
        <begin position="73"/>
        <end position="92"/>
    </location>
</feature>
<feature type="transmembrane region" description="Helical" evidence="1">
    <location>
        <begin position="99"/>
        <end position="121"/>
    </location>
</feature>
<keyword evidence="3" id="KW-1185">Reference proteome</keyword>
<keyword evidence="1" id="KW-0812">Transmembrane</keyword>
<feature type="transmembrane region" description="Helical" evidence="1">
    <location>
        <begin position="46"/>
        <end position="67"/>
    </location>
</feature>
<organism evidence="2 3">
    <name type="scientific">Heterodera trifolii</name>
    <dbReference type="NCBI Taxonomy" id="157864"/>
    <lineage>
        <taxon>Eukaryota</taxon>
        <taxon>Metazoa</taxon>
        <taxon>Ecdysozoa</taxon>
        <taxon>Nematoda</taxon>
        <taxon>Chromadorea</taxon>
        <taxon>Rhabditida</taxon>
        <taxon>Tylenchina</taxon>
        <taxon>Tylenchomorpha</taxon>
        <taxon>Tylenchoidea</taxon>
        <taxon>Heteroderidae</taxon>
        <taxon>Heteroderinae</taxon>
        <taxon>Heterodera</taxon>
    </lineage>
</organism>
<dbReference type="Proteomes" id="UP001620626">
    <property type="component" value="Unassembled WGS sequence"/>
</dbReference>
<protein>
    <submittedName>
        <fullName evidence="2">Uncharacterized protein</fullName>
    </submittedName>
</protein>
<evidence type="ECO:0000313" key="3">
    <source>
        <dbReference type="Proteomes" id="UP001620626"/>
    </source>
</evidence>
<feature type="transmembrane region" description="Helical" evidence="1">
    <location>
        <begin position="127"/>
        <end position="146"/>
    </location>
</feature>
<dbReference type="AlphaFoldDB" id="A0ABD2JGI4"/>
<reference evidence="2 3" key="1">
    <citation type="submission" date="2024-10" db="EMBL/GenBank/DDBJ databases">
        <authorList>
            <person name="Kim D."/>
        </authorList>
    </citation>
    <scope>NUCLEOTIDE SEQUENCE [LARGE SCALE GENOMIC DNA]</scope>
    <source>
        <strain evidence="2">BH-2024</strain>
    </source>
</reference>
<comment type="caution">
    <text evidence="2">The sequence shown here is derived from an EMBL/GenBank/DDBJ whole genome shotgun (WGS) entry which is preliminary data.</text>
</comment>
<keyword evidence="1" id="KW-0472">Membrane</keyword>
<evidence type="ECO:0000256" key="1">
    <source>
        <dbReference type="SAM" id="Phobius"/>
    </source>
</evidence>
<gene>
    <name evidence="2" type="ORF">niasHT_020474</name>
</gene>
<accession>A0ABD2JGI4</accession>
<name>A0ABD2JGI4_9BILA</name>
<proteinExistence type="predicted"/>
<evidence type="ECO:0000313" key="2">
    <source>
        <dbReference type="EMBL" id="KAL3089695.1"/>
    </source>
</evidence>
<keyword evidence="1" id="KW-1133">Transmembrane helix</keyword>
<sequence>MAGILSIFSSFLEANGLGGPDFWGRSILVMQAFHLLINSYLELRFFLPLLLSVFALPPGALLLPRLLTICQSLYFVLLQFVAFVLLLCRLVLNSMILPLIAVHLVLIASIMLQLVQMLFVGQAGTEFFIWCWYLSACVTFTLYQAMLFSTERSPKLCATIAPARTTRVRRFWLAPHPPPLGHRLAEARGLRLLEDAVVA</sequence>